<dbReference type="AlphaFoldDB" id="A0A1F7G884"/>
<feature type="coiled-coil region" evidence="1">
    <location>
        <begin position="38"/>
        <end position="130"/>
    </location>
</feature>
<dbReference type="PANTHER" id="PTHR35792">
    <property type="entry name" value="GENERAL STRESS PROTEIN"/>
    <property type="match status" value="1"/>
</dbReference>
<proteinExistence type="predicted"/>
<keyword evidence="2" id="KW-0812">Transmembrane</keyword>
<dbReference type="InterPro" id="IPR024623">
    <property type="entry name" value="YtxH"/>
</dbReference>
<dbReference type="Gene3D" id="1.10.30.10">
    <property type="entry name" value="High mobility group box domain"/>
    <property type="match status" value="1"/>
</dbReference>
<dbReference type="Pfam" id="PF12732">
    <property type="entry name" value="YtxH"/>
    <property type="match status" value="1"/>
</dbReference>
<keyword evidence="2" id="KW-1133">Transmembrane helix</keyword>
<sequence>MADNKRPTRFFGLGVLFGTIIGGITALFLSPKSGKENREEVIKKIKHLKKNIEEMELDKKVKEVWGEISEEGKKTYTKVKKEVMERLEDMQEKWEEFDREKYMSMVSESVDKAKSESKTTADKLKKLKDLFARDWNKVFGESNKT</sequence>
<keyword evidence="2" id="KW-0472">Membrane</keyword>
<evidence type="ECO:0000313" key="4">
    <source>
        <dbReference type="Proteomes" id="UP000177208"/>
    </source>
</evidence>
<protein>
    <recommendedName>
        <fullName evidence="5">Gas vesicle protein</fullName>
    </recommendedName>
</protein>
<dbReference type="EMBL" id="MFZG01000041">
    <property type="protein sequence ID" value="OGK15127.1"/>
    <property type="molecule type" value="Genomic_DNA"/>
</dbReference>
<evidence type="ECO:0000256" key="2">
    <source>
        <dbReference type="SAM" id="Phobius"/>
    </source>
</evidence>
<keyword evidence="1" id="KW-0175">Coiled coil</keyword>
<comment type="caution">
    <text evidence="3">The sequence shown here is derived from an EMBL/GenBank/DDBJ whole genome shotgun (WGS) entry which is preliminary data.</text>
</comment>
<accession>A0A1F7G884</accession>
<dbReference type="PANTHER" id="PTHR35792:SF1">
    <property type="entry name" value="SLL0268 PROTEIN"/>
    <property type="match status" value="1"/>
</dbReference>
<dbReference type="Proteomes" id="UP000177208">
    <property type="component" value="Unassembled WGS sequence"/>
</dbReference>
<name>A0A1F7G884_9BACT</name>
<evidence type="ECO:0008006" key="5">
    <source>
        <dbReference type="Google" id="ProtNLM"/>
    </source>
</evidence>
<gene>
    <name evidence="3" type="ORF">A2774_01625</name>
</gene>
<evidence type="ECO:0000313" key="3">
    <source>
        <dbReference type="EMBL" id="OGK15127.1"/>
    </source>
</evidence>
<organism evidence="3 4">
    <name type="scientific">Candidatus Roizmanbacteria bacterium RIFCSPHIGHO2_01_FULL_39_12c</name>
    <dbReference type="NCBI Taxonomy" id="1802031"/>
    <lineage>
        <taxon>Bacteria</taxon>
        <taxon>Candidatus Roizmaniibacteriota</taxon>
    </lineage>
</organism>
<reference evidence="3 4" key="1">
    <citation type="journal article" date="2016" name="Nat. Commun.">
        <title>Thousands of microbial genomes shed light on interconnected biogeochemical processes in an aquifer system.</title>
        <authorList>
            <person name="Anantharaman K."/>
            <person name="Brown C.T."/>
            <person name="Hug L.A."/>
            <person name="Sharon I."/>
            <person name="Castelle C.J."/>
            <person name="Probst A.J."/>
            <person name="Thomas B.C."/>
            <person name="Singh A."/>
            <person name="Wilkins M.J."/>
            <person name="Karaoz U."/>
            <person name="Brodie E.L."/>
            <person name="Williams K.H."/>
            <person name="Hubbard S.S."/>
            <person name="Banfield J.F."/>
        </authorList>
    </citation>
    <scope>NUCLEOTIDE SEQUENCE [LARGE SCALE GENOMIC DNA]</scope>
</reference>
<feature type="transmembrane region" description="Helical" evidence="2">
    <location>
        <begin position="12"/>
        <end position="29"/>
    </location>
</feature>
<dbReference type="InterPro" id="IPR052928">
    <property type="entry name" value="Desiccation-related_membrane"/>
</dbReference>
<evidence type="ECO:0000256" key="1">
    <source>
        <dbReference type="SAM" id="Coils"/>
    </source>
</evidence>
<dbReference type="InterPro" id="IPR036910">
    <property type="entry name" value="HMG_box_dom_sf"/>
</dbReference>